<protein>
    <submittedName>
        <fullName evidence="2">(northern house mosquito) hypothetical protein</fullName>
    </submittedName>
</protein>
<feature type="compositionally biased region" description="Polar residues" evidence="1">
    <location>
        <begin position="68"/>
        <end position="79"/>
    </location>
</feature>
<reference evidence="2" key="1">
    <citation type="submission" date="2021-05" db="EMBL/GenBank/DDBJ databases">
        <authorList>
            <person name="Alioto T."/>
            <person name="Alioto T."/>
            <person name="Gomez Garrido J."/>
        </authorList>
    </citation>
    <scope>NUCLEOTIDE SEQUENCE</scope>
</reference>
<accession>A0A8D8FFZ3</accession>
<name>A0A8D8FFZ3_CULPI</name>
<feature type="region of interest" description="Disordered" evidence="1">
    <location>
        <begin position="25"/>
        <end position="54"/>
    </location>
</feature>
<feature type="region of interest" description="Disordered" evidence="1">
    <location>
        <begin position="64"/>
        <end position="83"/>
    </location>
</feature>
<dbReference type="AlphaFoldDB" id="A0A8D8FFZ3"/>
<evidence type="ECO:0000256" key="1">
    <source>
        <dbReference type="SAM" id="MobiDB-lite"/>
    </source>
</evidence>
<organism evidence="2">
    <name type="scientific">Culex pipiens</name>
    <name type="common">House mosquito</name>
    <dbReference type="NCBI Taxonomy" id="7175"/>
    <lineage>
        <taxon>Eukaryota</taxon>
        <taxon>Metazoa</taxon>
        <taxon>Ecdysozoa</taxon>
        <taxon>Arthropoda</taxon>
        <taxon>Hexapoda</taxon>
        <taxon>Insecta</taxon>
        <taxon>Pterygota</taxon>
        <taxon>Neoptera</taxon>
        <taxon>Endopterygota</taxon>
        <taxon>Diptera</taxon>
        <taxon>Nematocera</taxon>
        <taxon>Culicoidea</taxon>
        <taxon>Culicidae</taxon>
        <taxon>Culicinae</taxon>
        <taxon>Culicini</taxon>
        <taxon>Culex</taxon>
        <taxon>Culex</taxon>
    </lineage>
</organism>
<proteinExistence type="predicted"/>
<dbReference type="EMBL" id="HBUE01061061">
    <property type="protein sequence ID" value="CAG6468689.1"/>
    <property type="molecule type" value="Transcribed_RNA"/>
</dbReference>
<sequence length="107" mass="11812">MHQLKEQQQRKSAALCCPLRTIQHGSSAPRLRKGNLHHQRKRRRRTDSPAHCVQRGSYESCTAIAEPGSTSSQGSQRTKPASLGGNVWIHANHRIATFCSFSPVGPS</sequence>
<feature type="compositionally biased region" description="Basic residues" evidence="1">
    <location>
        <begin position="30"/>
        <end position="45"/>
    </location>
</feature>
<evidence type="ECO:0000313" key="2">
    <source>
        <dbReference type="EMBL" id="CAG6468689.1"/>
    </source>
</evidence>